<feature type="domain" description="BACON" evidence="14">
    <location>
        <begin position="1016"/>
        <end position="1064"/>
    </location>
</feature>
<dbReference type="Gene3D" id="3.40.50.200">
    <property type="entry name" value="Peptidase S8/S53 domain"/>
    <property type="match status" value="1"/>
</dbReference>
<dbReference type="GO" id="GO:0005975">
    <property type="term" value="P:carbohydrate metabolic process"/>
    <property type="evidence" value="ECO:0007669"/>
    <property type="project" value="UniProtKB-ARBA"/>
</dbReference>
<feature type="domain" description="Subtilisin-like protease fibronectin type-III" evidence="13">
    <location>
        <begin position="662"/>
        <end position="748"/>
    </location>
</feature>
<evidence type="ECO:0000256" key="10">
    <source>
        <dbReference type="SAM" id="MobiDB-lite"/>
    </source>
</evidence>
<evidence type="ECO:0000259" key="11">
    <source>
        <dbReference type="Pfam" id="PF00082"/>
    </source>
</evidence>
<keyword evidence="2" id="KW-0964">Secreted</keyword>
<evidence type="ECO:0000259" key="14">
    <source>
        <dbReference type="Pfam" id="PF19190"/>
    </source>
</evidence>
<dbReference type="Gene3D" id="2.60.120.260">
    <property type="entry name" value="Galactose-binding domain-like"/>
    <property type="match status" value="1"/>
</dbReference>
<dbReference type="InterPro" id="IPR046450">
    <property type="entry name" value="PA_dom_sf"/>
</dbReference>
<dbReference type="InterPro" id="IPR045051">
    <property type="entry name" value="SBT"/>
</dbReference>
<dbReference type="InterPro" id="IPR022398">
    <property type="entry name" value="Peptidase_S8_His-AS"/>
</dbReference>
<evidence type="ECO:0000256" key="6">
    <source>
        <dbReference type="ARBA" id="ARBA00022825"/>
    </source>
</evidence>
<dbReference type="InterPro" id="IPR041469">
    <property type="entry name" value="Subtilisin-like_FN3"/>
</dbReference>
<dbReference type="Proteomes" id="UP000662857">
    <property type="component" value="Chromosome"/>
</dbReference>
<dbReference type="PROSITE" id="PS00138">
    <property type="entry name" value="SUBTILASE_SER"/>
    <property type="match status" value="1"/>
</dbReference>
<keyword evidence="3 8" id="KW-0645">Protease</keyword>
<dbReference type="PROSITE" id="PS00136">
    <property type="entry name" value="SUBTILASE_ASP"/>
    <property type="match status" value="1"/>
</dbReference>
<keyword evidence="6 8" id="KW-0720">Serine protease</keyword>
<feature type="domain" description="Peptidase S8/S53" evidence="11">
    <location>
        <begin position="165"/>
        <end position="613"/>
    </location>
</feature>
<dbReference type="SUPFAM" id="SSF52743">
    <property type="entry name" value="Subtilisin-like"/>
    <property type="match status" value="1"/>
</dbReference>
<dbReference type="Pfam" id="PF17766">
    <property type="entry name" value="fn3_6"/>
    <property type="match status" value="1"/>
</dbReference>
<dbReference type="InterPro" id="IPR036852">
    <property type="entry name" value="Peptidase_S8/S53_dom_sf"/>
</dbReference>
<evidence type="ECO:0000313" key="16">
    <source>
        <dbReference type="Proteomes" id="UP000662857"/>
    </source>
</evidence>
<evidence type="ECO:0000256" key="4">
    <source>
        <dbReference type="ARBA" id="ARBA00022729"/>
    </source>
</evidence>
<evidence type="ECO:0000256" key="2">
    <source>
        <dbReference type="ARBA" id="ARBA00022525"/>
    </source>
</evidence>
<feature type="active site" description="Charge relay system" evidence="7 8">
    <location>
        <position position="572"/>
    </location>
</feature>
<dbReference type="RefSeq" id="WP_275580925.1">
    <property type="nucleotide sequence ID" value="NZ_CP070499.1"/>
</dbReference>
<dbReference type="Gene3D" id="2.60.40.10">
    <property type="entry name" value="Immunoglobulins"/>
    <property type="match status" value="1"/>
</dbReference>
<dbReference type="InterPro" id="IPR023827">
    <property type="entry name" value="Peptidase_S8_Asp-AS"/>
</dbReference>
<comment type="similarity">
    <text evidence="1 8 9">Belongs to the peptidase S8 family.</text>
</comment>
<dbReference type="Pfam" id="PF00082">
    <property type="entry name" value="Peptidase_S8"/>
    <property type="match status" value="1"/>
</dbReference>
<evidence type="ECO:0000256" key="1">
    <source>
        <dbReference type="ARBA" id="ARBA00011073"/>
    </source>
</evidence>
<dbReference type="InterPro" id="IPR000209">
    <property type="entry name" value="Peptidase_S8/S53_dom"/>
</dbReference>
<protein>
    <submittedName>
        <fullName evidence="15">S8 family serine peptidase</fullName>
    </submittedName>
</protein>
<dbReference type="InterPro" id="IPR023828">
    <property type="entry name" value="Peptidase_S8_Ser-AS"/>
</dbReference>
<evidence type="ECO:0000313" key="15">
    <source>
        <dbReference type="EMBL" id="QSB13644.1"/>
    </source>
</evidence>
<evidence type="ECO:0000259" key="12">
    <source>
        <dbReference type="Pfam" id="PF02225"/>
    </source>
</evidence>
<dbReference type="InterPro" id="IPR015500">
    <property type="entry name" value="Peptidase_S8_subtilisin-rel"/>
</dbReference>
<dbReference type="Gene3D" id="3.50.30.30">
    <property type="match status" value="1"/>
</dbReference>
<proteinExistence type="inferred from homology"/>
<dbReference type="PANTHER" id="PTHR10795">
    <property type="entry name" value="PROPROTEIN CONVERTASE SUBTILISIN/KEXIN"/>
    <property type="match status" value="1"/>
</dbReference>
<evidence type="ECO:0000256" key="5">
    <source>
        <dbReference type="ARBA" id="ARBA00022801"/>
    </source>
</evidence>
<dbReference type="InterPro" id="IPR013783">
    <property type="entry name" value="Ig-like_fold"/>
</dbReference>
<keyword evidence="4" id="KW-0732">Signal</keyword>
<dbReference type="EMBL" id="CP070499">
    <property type="protein sequence ID" value="QSB13644.1"/>
    <property type="molecule type" value="Genomic_DNA"/>
</dbReference>
<gene>
    <name evidence="15" type="ORF">JQS43_18985</name>
</gene>
<keyword evidence="5 8" id="KW-0378">Hydrolase</keyword>
<feature type="domain" description="BACON" evidence="14">
    <location>
        <begin position="775"/>
        <end position="815"/>
    </location>
</feature>
<organism evidence="15 16">
    <name type="scientific">Natronosporangium hydrolyticum</name>
    <dbReference type="NCBI Taxonomy" id="2811111"/>
    <lineage>
        <taxon>Bacteria</taxon>
        <taxon>Bacillati</taxon>
        <taxon>Actinomycetota</taxon>
        <taxon>Actinomycetes</taxon>
        <taxon>Micromonosporales</taxon>
        <taxon>Micromonosporaceae</taxon>
        <taxon>Natronosporangium</taxon>
    </lineage>
</organism>
<evidence type="ECO:0000256" key="3">
    <source>
        <dbReference type="ARBA" id="ARBA00022670"/>
    </source>
</evidence>
<dbReference type="Pfam" id="PF02225">
    <property type="entry name" value="PA"/>
    <property type="match status" value="1"/>
</dbReference>
<dbReference type="KEGG" id="nhy:JQS43_18985"/>
<dbReference type="InterPro" id="IPR003137">
    <property type="entry name" value="PA_domain"/>
</dbReference>
<feature type="domain" description="PA" evidence="12">
    <location>
        <begin position="415"/>
        <end position="494"/>
    </location>
</feature>
<dbReference type="Pfam" id="PF19190">
    <property type="entry name" value="BACON_2"/>
    <property type="match status" value="2"/>
</dbReference>
<name>A0A895Y7D3_9ACTN</name>
<evidence type="ECO:0000256" key="9">
    <source>
        <dbReference type="RuleBase" id="RU003355"/>
    </source>
</evidence>
<evidence type="ECO:0000259" key="13">
    <source>
        <dbReference type="Pfam" id="PF17766"/>
    </source>
</evidence>
<dbReference type="InterPro" id="IPR024361">
    <property type="entry name" value="BACON"/>
</dbReference>
<dbReference type="Gene3D" id="2.60.40.2310">
    <property type="match status" value="1"/>
</dbReference>
<keyword evidence="16" id="KW-1185">Reference proteome</keyword>
<dbReference type="GO" id="GO:0004252">
    <property type="term" value="F:serine-type endopeptidase activity"/>
    <property type="evidence" value="ECO:0007669"/>
    <property type="project" value="UniProtKB-UniRule"/>
</dbReference>
<dbReference type="PROSITE" id="PS51892">
    <property type="entry name" value="SUBTILASE"/>
    <property type="match status" value="1"/>
</dbReference>
<dbReference type="GO" id="GO:0006508">
    <property type="term" value="P:proteolysis"/>
    <property type="evidence" value="ECO:0007669"/>
    <property type="project" value="UniProtKB-KW"/>
</dbReference>
<sequence>MPQPALAQSLHTTPDFGPGAPELTESATGLWIVQLADAPLATYGGDLAGLPATSPAITGADRLDVEAPASVRYLDYLADQQAEAVAGFSRALGRDVAPQFEYLNVLNAVALRISAAEAAQLASLPGVTNVFPDEIRELETDVSHELMGSASFWDGVTGPDLATSGEGVVIGMLDTGVNAFHPSFAEVDGDGYVHDNPLGSGEFVGACAPDHADHQDVCNDKLIGAWNFNTTGPSYPDVLDRNSHGSHVGGTIAGNRHEATFSVGGDEYTRTIQGVAPRANVISYLVCDPGCPQTASVAAVNQAIADPTNVLNYSISGTDNPWVDAVDLAFLDAFEAGIFVAASAGNTGPAATVAKTGPWNATVAASTLDRIIHHDLDVTGPGPVPAELVGLAAAPANPLRGPIVEDDITAEIRHVVGNAFGCQSFAAGAFEGALALIQRGGGCNFAVKVNNAAAAGAVGVVLFSDMAGPPVFLSGLETTSIPAVNLSLPQGSELRDFIVDSSPEPTEVHLHGDTALLRDDAYQDIVATFSARGPSQFNVLAPTFAAPGVNVLAAGVEIGGDPLQYMFNQGTSMSSPHGAGSAALLMALHPEWSPAEVRSALAGTADPDVLAVDDEGTPATAFDHGSGRVDLEAAARTGLVMDESHANFVAANPAAGGDPRTLNVPHLVDRTCGDECSFTRTVTSVADAPVTYQAEVDAPAGTTVSVSPAEFSIDAGASQEIVVTVTGQESATGDWAFGDLRLTTTDSHSGGAAVAGVHYPIVVIAQAPVDEAPAIEVSPAELSVEVQTDQAAEEELTIANTGTGELTWSITEAEQAGATEEGSALRAVPDTVPPASTLERDYQNVPASDVILDGGFEAGSPNPFWDEGSTTFGTPLCTIDVCGFGNGTGPRNGEWWTWFGGIAAPETGFVRQDVTLQPGVAELRFWLEIPAAGGSGDDFLRVSLDDTEVFSVTDADAADYATYAEVVVDVSDFADGGTYTLSFDSTVSGVGTTNFFIDDVSLDNQGAPGACAAPGDVPWLSVSPASGSTEPGGSSSVAVSFDAAGVEPGDYEALLCVASNDPVSPVVEVPVSMSVVEDDDPPGGPVVCDETITGVHAGALTVTEGVTCLAAGAQVLGEVNVSAGAGLVATAAVVQGPVSAVGAAVVDLSFTQVTGPVVVSGATGSVSLFASQVTGSVSVVNGATASAAVVAGNTIIGSLSCLGNDPAPTDLGLANTATGGKLGQCAEL</sequence>
<evidence type="ECO:0000256" key="8">
    <source>
        <dbReference type="PROSITE-ProRule" id="PRU01240"/>
    </source>
</evidence>
<feature type="region of interest" description="Disordered" evidence="10">
    <location>
        <begin position="1"/>
        <end position="20"/>
    </location>
</feature>
<accession>A0A895Y7D3</accession>
<reference evidence="15" key="1">
    <citation type="submission" date="2021-02" db="EMBL/GenBank/DDBJ databases">
        <title>Natrosporangium hydrolyticum gen. nov., sp. nov, a haloalkaliphilic actinobacterium from a soda solonchak soil.</title>
        <authorList>
            <person name="Sorokin D.Y."/>
            <person name="Khijniak T.V."/>
            <person name="Zakharycheva A.P."/>
            <person name="Boueva O.V."/>
            <person name="Ariskina E.V."/>
            <person name="Hahnke R.L."/>
            <person name="Bunk B."/>
            <person name="Sproer C."/>
            <person name="Schumann P."/>
            <person name="Evtushenko L.I."/>
            <person name="Kublanov I.V."/>
        </authorList>
    </citation>
    <scope>NUCLEOTIDE SEQUENCE</scope>
    <source>
        <strain evidence="15">DSM 106523</strain>
    </source>
</reference>
<dbReference type="AlphaFoldDB" id="A0A895Y7D3"/>
<dbReference type="PRINTS" id="PR00723">
    <property type="entry name" value="SUBTILISIN"/>
</dbReference>
<feature type="active site" description="Charge relay system" evidence="7 8">
    <location>
        <position position="174"/>
    </location>
</feature>
<dbReference type="SUPFAM" id="SSF52025">
    <property type="entry name" value="PA domain"/>
    <property type="match status" value="1"/>
</dbReference>
<evidence type="ECO:0000256" key="7">
    <source>
        <dbReference type="PIRSR" id="PIRSR615500-1"/>
    </source>
</evidence>
<feature type="active site" description="Charge relay system" evidence="7 8">
    <location>
        <position position="244"/>
    </location>
</feature>
<dbReference type="PROSITE" id="PS00137">
    <property type="entry name" value="SUBTILASE_HIS"/>
    <property type="match status" value="1"/>
</dbReference>